<dbReference type="Gene3D" id="3.30.565.10">
    <property type="entry name" value="Histidine kinase-like ATPase, C-terminal domain"/>
    <property type="match status" value="1"/>
</dbReference>
<dbReference type="Pfam" id="PF00989">
    <property type="entry name" value="PAS"/>
    <property type="match status" value="1"/>
</dbReference>
<evidence type="ECO:0000256" key="17">
    <source>
        <dbReference type="ARBA" id="ARBA00025207"/>
    </source>
</evidence>
<dbReference type="InterPro" id="IPR003661">
    <property type="entry name" value="HisK_dim/P_dom"/>
</dbReference>
<dbReference type="GO" id="GO:0005524">
    <property type="term" value="F:ATP binding"/>
    <property type="evidence" value="ECO:0007669"/>
    <property type="project" value="UniProtKB-KW"/>
</dbReference>
<dbReference type="CDD" id="cd00130">
    <property type="entry name" value="PAS"/>
    <property type="match status" value="1"/>
</dbReference>
<keyword evidence="11" id="KW-0547">Nucleotide-binding</keyword>
<dbReference type="PRINTS" id="PR00344">
    <property type="entry name" value="BCTRLSENSOR"/>
</dbReference>
<dbReference type="NCBIfam" id="TIGR02966">
    <property type="entry name" value="phoR_proteo"/>
    <property type="match status" value="1"/>
</dbReference>
<proteinExistence type="predicted"/>
<name>A0AAE3G7W5_9GAMM</name>
<dbReference type="SMART" id="SM00388">
    <property type="entry name" value="HisKA"/>
    <property type="match status" value="1"/>
</dbReference>
<dbReference type="PROSITE" id="PS50109">
    <property type="entry name" value="HIS_KIN"/>
    <property type="match status" value="1"/>
</dbReference>
<dbReference type="AlphaFoldDB" id="A0AAE3G7W5"/>
<protein>
    <recommendedName>
        <fullName evidence="4">Phosphate regulon sensor protein PhoR</fullName>
        <ecNumber evidence="3">2.7.13.3</ecNumber>
    </recommendedName>
</protein>
<comment type="subcellular location">
    <subcellularLocation>
        <location evidence="2">Cell membrane</location>
    </subcellularLocation>
</comment>
<evidence type="ECO:0000256" key="11">
    <source>
        <dbReference type="ARBA" id="ARBA00022741"/>
    </source>
</evidence>
<dbReference type="RefSeq" id="WP_253483451.1">
    <property type="nucleotide sequence ID" value="NZ_JALJXV010000010.1"/>
</dbReference>
<evidence type="ECO:0000256" key="7">
    <source>
        <dbReference type="ARBA" id="ARBA00022553"/>
    </source>
</evidence>
<gene>
    <name evidence="20" type="ORF">J2T57_003844</name>
</gene>
<dbReference type="InterPro" id="IPR036890">
    <property type="entry name" value="HATPase_C_sf"/>
</dbReference>
<dbReference type="FunFam" id="3.30.565.10:FF:000032">
    <property type="entry name" value="Phosphate regulon sensor histidine kinase PhoR"/>
    <property type="match status" value="1"/>
</dbReference>
<keyword evidence="21" id="KW-1185">Reference proteome</keyword>
<evidence type="ECO:0000256" key="12">
    <source>
        <dbReference type="ARBA" id="ARBA00022777"/>
    </source>
</evidence>
<dbReference type="SMART" id="SM00387">
    <property type="entry name" value="HATPase_c"/>
    <property type="match status" value="1"/>
</dbReference>
<dbReference type="FunFam" id="1.10.287.130:FF:000001">
    <property type="entry name" value="Two-component sensor histidine kinase"/>
    <property type="match status" value="1"/>
</dbReference>
<dbReference type="InterPro" id="IPR003594">
    <property type="entry name" value="HATPase_dom"/>
</dbReference>
<dbReference type="SUPFAM" id="SSF55785">
    <property type="entry name" value="PYP-like sensor domain (PAS domain)"/>
    <property type="match status" value="1"/>
</dbReference>
<evidence type="ECO:0000256" key="15">
    <source>
        <dbReference type="ARBA" id="ARBA00023012"/>
    </source>
</evidence>
<dbReference type="InterPro" id="IPR035965">
    <property type="entry name" value="PAS-like_dom_sf"/>
</dbReference>
<reference evidence="20" key="1">
    <citation type="submission" date="2022-03" db="EMBL/GenBank/DDBJ databases">
        <title>Genomic Encyclopedia of Type Strains, Phase III (KMG-III): the genomes of soil and plant-associated and newly described type strains.</title>
        <authorList>
            <person name="Whitman W."/>
        </authorList>
    </citation>
    <scope>NUCLEOTIDE SEQUENCE</scope>
    <source>
        <strain evidence="20">ANL 6-2</strain>
    </source>
</reference>
<evidence type="ECO:0000256" key="9">
    <source>
        <dbReference type="ARBA" id="ARBA00022679"/>
    </source>
</evidence>
<evidence type="ECO:0000256" key="18">
    <source>
        <dbReference type="SAM" id="Phobius"/>
    </source>
</evidence>
<feature type="domain" description="Histidine kinase" evidence="19">
    <location>
        <begin position="214"/>
        <end position="431"/>
    </location>
</feature>
<dbReference type="NCBIfam" id="NF008235">
    <property type="entry name" value="PRK11006.1"/>
    <property type="match status" value="1"/>
</dbReference>
<dbReference type="Gene3D" id="1.10.287.130">
    <property type="match status" value="1"/>
</dbReference>
<dbReference type="GO" id="GO:0005886">
    <property type="term" value="C:plasma membrane"/>
    <property type="evidence" value="ECO:0007669"/>
    <property type="project" value="UniProtKB-SubCell"/>
</dbReference>
<dbReference type="Gene3D" id="3.30.450.20">
    <property type="entry name" value="PAS domain"/>
    <property type="match status" value="1"/>
</dbReference>
<dbReference type="InterPro" id="IPR036097">
    <property type="entry name" value="HisK_dim/P_sf"/>
</dbReference>
<evidence type="ECO:0000256" key="2">
    <source>
        <dbReference type="ARBA" id="ARBA00004236"/>
    </source>
</evidence>
<dbReference type="Pfam" id="PF11808">
    <property type="entry name" value="PhoR"/>
    <property type="match status" value="1"/>
</dbReference>
<keyword evidence="14 18" id="KW-1133">Transmembrane helix</keyword>
<evidence type="ECO:0000256" key="13">
    <source>
        <dbReference type="ARBA" id="ARBA00022840"/>
    </source>
</evidence>
<keyword evidence="5" id="KW-0813">Transport</keyword>
<keyword evidence="8" id="KW-0592">Phosphate transport</keyword>
<accession>A0AAE3G7W5</accession>
<feature type="transmembrane region" description="Helical" evidence="18">
    <location>
        <begin position="6"/>
        <end position="25"/>
    </location>
</feature>
<dbReference type="Proteomes" id="UP001205843">
    <property type="component" value="Unassembled WGS sequence"/>
</dbReference>
<dbReference type="InterPro" id="IPR021766">
    <property type="entry name" value="PhoR_N"/>
</dbReference>
<keyword evidence="9 20" id="KW-0808">Transferase</keyword>
<sequence>MSETRSPWPAVIGRLAIVLLVFALLGWLVNHLVLGMLVGTTAYLAWNLYNQVLLERWLREGRKLEPPDSRGLWGAIFNGIYRLQKRQRRRRKRLATILQGVRETINAMPDGAVILHDNGEIQWWNGAARDLLSLTWPQDEGQRIDNLLRQPEFGNFIREHHAGASSITVPSPDDDSQMLEIRVIPYGNKQRLMLVRDVSRLYLLERMRRDFVANISHELRTPLTVIHGVSETLSDSVKAKAPDAERPLELIQQQTRRMQRLVEDLLMLSRLETDQKPVERQLLDMPRILSVIVDEARALAQDQGHHIELECDPAVTLYGDESELRSALSNLVFNAVKYTPKNGRILVSWREDAGGARFTVEDNGIGIPAHHLPRLTERFYRVDSGRSSRTGGTGLGLAIVKHVLGRYQANLEVRSEPGKGSTFSCRFPPAVTARRVVSLTGSRSG</sequence>
<evidence type="ECO:0000256" key="10">
    <source>
        <dbReference type="ARBA" id="ARBA00022692"/>
    </source>
</evidence>
<dbReference type="GO" id="GO:0004721">
    <property type="term" value="F:phosphoprotein phosphatase activity"/>
    <property type="evidence" value="ECO:0007669"/>
    <property type="project" value="InterPro"/>
</dbReference>
<keyword evidence="15" id="KW-0902">Two-component regulatory system</keyword>
<comment type="function">
    <text evidence="17">Member of the two-component regulatory system PhoR/PhoB involved in the phosphate regulon genes expression. PhoR may function as a membrane-associated protein kinase that phosphorylates PhoB in response to environmental signals.</text>
</comment>
<dbReference type="InterPro" id="IPR005467">
    <property type="entry name" value="His_kinase_dom"/>
</dbReference>
<comment type="catalytic activity">
    <reaction evidence="1">
        <text>ATP + protein L-histidine = ADP + protein N-phospho-L-histidine.</text>
        <dbReference type="EC" id="2.7.13.3"/>
    </reaction>
</comment>
<dbReference type="GO" id="GO:0006817">
    <property type="term" value="P:phosphate ion transport"/>
    <property type="evidence" value="ECO:0007669"/>
    <property type="project" value="UniProtKB-KW"/>
</dbReference>
<comment type="caution">
    <text evidence="20">The sequence shown here is derived from an EMBL/GenBank/DDBJ whole genome shotgun (WGS) entry which is preliminary data.</text>
</comment>
<dbReference type="EMBL" id="JALJXV010000010">
    <property type="protein sequence ID" value="MCP1676673.1"/>
    <property type="molecule type" value="Genomic_DNA"/>
</dbReference>
<dbReference type="EC" id="2.7.13.3" evidence="3"/>
<evidence type="ECO:0000256" key="16">
    <source>
        <dbReference type="ARBA" id="ARBA00023136"/>
    </source>
</evidence>
<keyword evidence="12 20" id="KW-0418">Kinase</keyword>
<keyword evidence="7" id="KW-0597">Phosphoprotein</keyword>
<evidence type="ECO:0000256" key="8">
    <source>
        <dbReference type="ARBA" id="ARBA00022592"/>
    </source>
</evidence>
<evidence type="ECO:0000259" key="19">
    <source>
        <dbReference type="PROSITE" id="PS50109"/>
    </source>
</evidence>
<keyword evidence="16 18" id="KW-0472">Membrane</keyword>
<dbReference type="SUPFAM" id="SSF47384">
    <property type="entry name" value="Homodimeric domain of signal transducing histidine kinase"/>
    <property type="match status" value="1"/>
</dbReference>
<dbReference type="PANTHER" id="PTHR45453">
    <property type="entry name" value="PHOSPHATE REGULON SENSOR PROTEIN PHOR"/>
    <property type="match status" value="1"/>
</dbReference>
<dbReference type="Pfam" id="PF00512">
    <property type="entry name" value="HisKA"/>
    <property type="match status" value="1"/>
</dbReference>
<dbReference type="InterPro" id="IPR014310">
    <property type="entry name" value="Sig_transdc_His_kinase_PhoR"/>
</dbReference>
<dbReference type="GO" id="GO:0016036">
    <property type="term" value="P:cellular response to phosphate starvation"/>
    <property type="evidence" value="ECO:0007669"/>
    <property type="project" value="TreeGrafter"/>
</dbReference>
<dbReference type="PANTHER" id="PTHR45453:SF1">
    <property type="entry name" value="PHOSPHATE REGULON SENSOR PROTEIN PHOR"/>
    <property type="match status" value="1"/>
</dbReference>
<dbReference type="SMART" id="SM00091">
    <property type="entry name" value="PAS"/>
    <property type="match status" value="1"/>
</dbReference>
<organism evidence="20 21">
    <name type="scientific">Natronocella acetinitrilica</name>
    <dbReference type="NCBI Taxonomy" id="414046"/>
    <lineage>
        <taxon>Bacteria</taxon>
        <taxon>Pseudomonadati</taxon>
        <taxon>Pseudomonadota</taxon>
        <taxon>Gammaproteobacteria</taxon>
        <taxon>Chromatiales</taxon>
        <taxon>Ectothiorhodospiraceae</taxon>
        <taxon>Natronocella</taxon>
    </lineage>
</organism>
<evidence type="ECO:0000256" key="3">
    <source>
        <dbReference type="ARBA" id="ARBA00012438"/>
    </source>
</evidence>
<evidence type="ECO:0000256" key="1">
    <source>
        <dbReference type="ARBA" id="ARBA00000085"/>
    </source>
</evidence>
<dbReference type="GO" id="GO:0000155">
    <property type="term" value="F:phosphorelay sensor kinase activity"/>
    <property type="evidence" value="ECO:0007669"/>
    <property type="project" value="InterPro"/>
</dbReference>
<evidence type="ECO:0000256" key="4">
    <source>
        <dbReference type="ARBA" id="ARBA00019665"/>
    </source>
</evidence>
<dbReference type="CDD" id="cd00082">
    <property type="entry name" value="HisKA"/>
    <property type="match status" value="1"/>
</dbReference>
<keyword evidence="10 18" id="KW-0812">Transmembrane</keyword>
<dbReference type="InterPro" id="IPR013767">
    <property type="entry name" value="PAS_fold"/>
</dbReference>
<keyword evidence="13" id="KW-0067">ATP-binding</keyword>
<dbReference type="SUPFAM" id="SSF55874">
    <property type="entry name" value="ATPase domain of HSP90 chaperone/DNA topoisomerase II/histidine kinase"/>
    <property type="match status" value="1"/>
</dbReference>
<dbReference type="InterPro" id="IPR004358">
    <property type="entry name" value="Sig_transdc_His_kin-like_C"/>
</dbReference>
<dbReference type="Pfam" id="PF02518">
    <property type="entry name" value="HATPase_c"/>
    <property type="match status" value="1"/>
</dbReference>
<evidence type="ECO:0000256" key="5">
    <source>
        <dbReference type="ARBA" id="ARBA00022448"/>
    </source>
</evidence>
<evidence type="ECO:0000256" key="6">
    <source>
        <dbReference type="ARBA" id="ARBA00022475"/>
    </source>
</evidence>
<dbReference type="GO" id="GO:0006355">
    <property type="term" value="P:regulation of DNA-templated transcription"/>
    <property type="evidence" value="ECO:0007669"/>
    <property type="project" value="InterPro"/>
</dbReference>
<dbReference type="InterPro" id="IPR050351">
    <property type="entry name" value="BphY/WalK/GraS-like"/>
</dbReference>
<evidence type="ECO:0000256" key="14">
    <source>
        <dbReference type="ARBA" id="ARBA00022989"/>
    </source>
</evidence>
<keyword evidence="6" id="KW-1003">Cell membrane</keyword>
<dbReference type="InterPro" id="IPR000014">
    <property type="entry name" value="PAS"/>
</dbReference>
<evidence type="ECO:0000313" key="21">
    <source>
        <dbReference type="Proteomes" id="UP001205843"/>
    </source>
</evidence>
<evidence type="ECO:0000313" key="20">
    <source>
        <dbReference type="EMBL" id="MCP1676673.1"/>
    </source>
</evidence>